<dbReference type="InterPro" id="IPR029068">
    <property type="entry name" value="Glyas_Bleomycin-R_OHBP_Dase"/>
</dbReference>
<reference evidence="2 3" key="1">
    <citation type="submission" date="2018-08" db="EMBL/GenBank/DDBJ databases">
        <title>Pseudooceanicola sediminis CY03 in the family Rhodobacteracea.</title>
        <authorList>
            <person name="Zhang Y.-J."/>
        </authorList>
    </citation>
    <scope>NUCLEOTIDE SEQUENCE [LARGE SCALE GENOMIC DNA]</scope>
    <source>
        <strain evidence="2 3">CY03</strain>
    </source>
</reference>
<protein>
    <submittedName>
        <fullName evidence="2">VOC family protein</fullName>
    </submittedName>
</protein>
<dbReference type="PROSITE" id="PS51819">
    <property type="entry name" value="VOC"/>
    <property type="match status" value="1"/>
</dbReference>
<evidence type="ECO:0000313" key="2">
    <source>
        <dbReference type="EMBL" id="RII38707.1"/>
    </source>
</evidence>
<dbReference type="SUPFAM" id="SSF54593">
    <property type="entry name" value="Glyoxalase/Bleomycin resistance protein/Dihydroxybiphenyl dioxygenase"/>
    <property type="match status" value="1"/>
</dbReference>
<dbReference type="CDD" id="cd06587">
    <property type="entry name" value="VOC"/>
    <property type="match status" value="1"/>
</dbReference>
<dbReference type="Gene3D" id="3.10.180.10">
    <property type="entry name" value="2,3-Dihydroxybiphenyl 1,2-Dioxygenase, domain 1"/>
    <property type="match status" value="1"/>
</dbReference>
<dbReference type="RefSeq" id="WP_119399052.1">
    <property type="nucleotide sequence ID" value="NZ_QWJJ01000008.1"/>
</dbReference>
<dbReference type="PANTHER" id="PTHR36503">
    <property type="entry name" value="BLR2520 PROTEIN"/>
    <property type="match status" value="1"/>
</dbReference>
<name>A0A399J245_9RHOB</name>
<feature type="domain" description="VOC" evidence="1">
    <location>
        <begin position="8"/>
        <end position="130"/>
    </location>
</feature>
<dbReference type="Proteomes" id="UP000265848">
    <property type="component" value="Unassembled WGS sequence"/>
</dbReference>
<comment type="caution">
    <text evidence="2">The sequence shown here is derived from an EMBL/GenBank/DDBJ whole genome shotgun (WGS) entry which is preliminary data.</text>
</comment>
<dbReference type="InterPro" id="IPR004360">
    <property type="entry name" value="Glyas_Fos-R_dOase_dom"/>
</dbReference>
<dbReference type="OrthoDB" id="284897at2"/>
<dbReference type="AlphaFoldDB" id="A0A399J245"/>
<organism evidence="2 3">
    <name type="scientific">Pseudooceanicola sediminis</name>
    <dbReference type="NCBI Taxonomy" id="2211117"/>
    <lineage>
        <taxon>Bacteria</taxon>
        <taxon>Pseudomonadati</taxon>
        <taxon>Pseudomonadota</taxon>
        <taxon>Alphaproteobacteria</taxon>
        <taxon>Rhodobacterales</taxon>
        <taxon>Paracoccaceae</taxon>
        <taxon>Pseudooceanicola</taxon>
    </lineage>
</organism>
<proteinExistence type="predicted"/>
<evidence type="ECO:0000313" key="3">
    <source>
        <dbReference type="Proteomes" id="UP000265848"/>
    </source>
</evidence>
<dbReference type="Pfam" id="PF00903">
    <property type="entry name" value="Glyoxalase"/>
    <property type="match status" value="1"/>
</dbReference>
<evidence type="ECO:0000259" key="1">
    <source>
        <dbReference type="PROSITE" id="PS51819"/>
    </source>
</evidence>
<gene>
    <name evidence="2" type="ORF">DL237_10645</name>
</gene>
<dbReference type="InterPro" id="IPR037523">
    <property type="entry name" value="VOC_core"/>
</dbReference>
<dbReference type="EMBL" id="QWJJ01000008">
    <property type="protein sequence ID" value="RII38707.1"/>
    <property type="molecule type" value="Genomic_DNA"/>
</dbReference>
<dbReference type="PANTHER" id="PTHR36503:SF3">
    <property type="entry name" value="BLR0126 PROTEIN"/>
    <property type="match status" value="1"/>
</dbReference>
<accession>A0A399J245</accession>
<sequence length="144" mass="15416">MSFAQSNPITDICILCADAEASVAFYTGKLGFRLARRAEGFAEFQGAGLTLAAWEIDHLAARTGISAARPAAHKAMIAVRLPDAAAVQAAYDDLCAKGVVFTGPPRDYEWNARGCYFAGPDDELWEIYAWGPEGIKGDYAGDHA</sequence>
<keyword evidence="3" id="KW-1185">Reference proteome</keyword>